<proteinExistence type="predicted"/>
<keyword evidence="1" id="KW-0472">Membrane</keyword>
<keyword evidence="1" id="KW-0812">Transmembrane</keyword>
<dbReference type="RefSeq" id="WP_338390350.1">
    <property type="nucleotide sequence ID" value="NZ_AP025307.1"/>
</dbReference>
<organism evidence="2 3">
    <name type="scientific">Aureibacter tunicatorum</name>
    <dbReference type="NCBI Taxonomy" id="866807"/>
    <lineage>
        <taxon>Bacteria</taxon>
        <taxon>Pseudomonadati</taxon>
        <taxon>Bacteroidota</taxon>
        <taxon>Cytophagia</taxon>
        <taxon>Cytophagales</taxon>
        <taxon>Persicobacteraceae</taxon>
        <taxon>Aureibacter</taxon>
    </lineage>
</organism>
<name>A0AAE4BV83_9BACT</name>
<dbReference type="EMBL" id="JAVDQD010000009">
    <property type="protein sequence ID" value="MDR6241617.1"/>
    <property type="molecule type" value="Genomic_DNA"/>
</dbReference>
<dbReference type="NCBIfam" id="TIGR03696">
    <property type="entry name" value="Rhs_assc_core"/>
    <property type="match status" value="1"/>
</dbReference>
<accession>A0AAE4BV83</accession>
<dbReference type="InterPro" id="IPR050708">
    <property type="entry name" value="T6SS_VgrG/RHS"/>
</dbReference>
<sequence>MNQYDGTSPKNDYFYNGKEFQKETNWLDYGARMYDPAIGRWHVVDPKASQMASWSPYNYAFDNPIMFVDPDGQLPIVFPLGYGAYLAGGAIVAGATGIYYNNRETINREVGNAVDATVAGVNWLVKKGIEVFDAVTSDNTVETVNGIDFSVSTEGFDTVESGTTFETVDGANLSQTTEQVDALDLSNPIVSSEELPKDTYTKLKKNHIKTLQERFSEGNPKFIEEIKVPGGKGVGKLDLFLMMLLEIL</sequence>
<dbReference type="Gene3D" id="2.180.10.10">
    <property type="entry name" value="RHS repeat-associated core"/>
    <property type="match status" value="1"/>
</dbReference>
<comment type="caution">
    <text evidence="2">The sequence shown here is derived from an EMBL/GenBank/DDBJ whole genome shotgun (WGS) entry which is preliminary data.</text>
</comment>
<dbReference type="Proteomes" id="UP001185092">
    <property type="component" value="Unassembled WGS sequence"/>
</dbReference>
<dbReference type="AlphaFoldDB" id="A0AAE4BV83"/>
<evidence type="ECO:0000313" key="3">
    <source>
        <dbReference type="Proteomes" id="UP001185092"/>
    </source>
</evidence>
<keyword evidence="3" id="KW-1185">Reference proteome</keyword>
<gene>
    <name evidence="2" type="ORF">HNQ88_004704</name>
</gene>
<feature type="transmembrane region" description="Helical" evidence="1">
    <location>
        <begin position="76"/>
        <end position="100"/>
    </location>
</feature>
<dbReference type="PANTHER" id="PTHR32305">
    <property type="match status" value="1"/>
</dbReference>
<dbReference type="InterPro" id="IPR022385">
    <property type="entry name" value="Rhs_assc_core"/>
</dbReference>
<evidence type="ECO:0000256" key="1">
    <source>
        <dbReference type="SAM" id="Phobius"/>
    </source>
</evidence>
<reference evidence="2" key="1">
    <citation type="submission" date="2023-07" db="EMBL/GenBank/DDBJ databases">
        <title>Genomic Encyclopedia of Type Strains, Phase IV (KMG-IV): sequencing the most valuable type-strain genomes for metagenomic binning, comparative biology and taxonomic classification.</title>
        <authorList>
            <person name="Goeker M."/>
        </authorList>
    </citation>
    <scope>NUCLEOTIDE SEQUENCE</scope>
    <source>
        <strain evidence="2">DSM 26174</strain>
    </source>
</reference>
<dbReference type="PANTHER" id="PTHR32305:SF15">
    <property type="entry name" value="PROTEIN RHSA-RELATED"/>
    <property type="match status" value="1"/>
</dbReference>
<protein>
    <submittedName>
        <fullName evidence="2">RHS repeat-associated protein</fullName>
    </submittedName>
</protein>
<evidence type="ECO:0000313" key="2">
    <source>
        <dbReference type="EMBL" id="MDR6241617.1"/>
    </source>
</evidence>
<keyword evidence="1" id="KW-1133">Transmembrane helix</keyword>